<dbReference type="AlphaFoldDB" id="A0AAP0G9W2"/>
<proteinExistence type="predicted"/>
<name>A0AAP0G9W2_9ASPA</name>
<dbReference type="EMBL" id="JBBWWQ010000005">
    <property type="protein sequence ID" value="KAK8946742.1"/>
    <property type="molecule type" value="Genomic_DNA"/>
</dbReference>
<evidence type="ECO:0000256" key="1">
    <source>
        <dbReference type="SAM" id="MobiDB-lite"/>
    </source>
</evidence>
<gene>
    <name evidence="2" type="primary">DRB6</name>
    <name evidence="2" type="ORF">KSP39_PZI007497</name>
</gene>
<feature type="region of interest" description="Disordered" evidence="1">
    <location>
        <begin position="208"/>
        <end position="232"/>
    </location>
</feature>
<keyword evidence="3" id="KW-1185">Reference proteome</keyword>
<evidence type="ECO:0000313" key="3">
    <source>
        <dbReference type="Proteomes" id="UP001418222"/>
    </source>
</evidence>
<comment type="caution">
    <text evidence="2">The sequence shown here is derived from an EMBL/GenBank/DDBJ whole genome shotgun (WGS) entry which is preliminary data.</text>
</comment>
<feature type="region of interest" description="Disordered" evidence="1">
    <location>
        <begin position="155"/>
        <end position="178"/>
    </location>
</feature>
<reference evidence="2 3" key="1">
    <citation type="journal article" date="2022" name="Nat. Plants">
        <title>Genomes of leafy and leafless Platanthera orchids illuminate the evolution of mycoheterotrophy.</title>
        <authorList>
            <person name="Li M.H."/>
            <person name="Liu K.W."/>
            <person name="Li Z."/>
            <person name="Lu H.C."/>
            <person name="Ye Q.L."/>
            <person name="Zhang D."/>
            <person name="Wang J.Y."/>
            <person name="Li Y.F."/>
            <person name="Zhong Z.M."/>
            <person name="Liu X."/>
            <person name="Yu X."/>
            <person name="Liu D.K."/>
            <person name="Tu X.D."/>
            <person name="Liu B."/>
            <person name="Hao Y."/>
            <person name="Liao X.Y."/>
            <person name="Jiang Y.T."/>
            <person name="Sun W.H."/>
            <person name="Chen J."/>
            <person name="Chen Y.Q."/>
            <person name="Ai Y."/>
            <person name="Zhai J.W."/>
            <person name="Wu S.S."/>
            <person name="Zhou Z."/>
            <person name="Hsiao Y.Y."/>
            <person name="Wu W.L."/>
            <person name="Chen Y.Y."/>
            <person name="Lin Y.F."/>
            <person name="Hsu J.L."/>
            <person name="Li C.Y."/>
            <person name="Wang Z.W."/>
            <person name="Zhao X."/>
            <person name="Zhong W.Y."/>
            <person name="Ma X.K."/>
            <person name="Ma L."/>
            <person name="Huang J."/>
            <person name="Chen G.Z."/>
            <person name="Huang M.Z."/>
            <person name="Huang L."/>
            <person name="Peng D.H."/>
            <person name="Luo Y.B."/>
            <person name="Zou S.Q."/>
            <person name="Chen S.P."/>
            <person name="Lan S."/>
            <person name="Tsai W.C."/>
            <person name="Van de Peer Y."/>
            <person name="Liu Z.J."/>
        </authorList>
    </citation>
    <scope>NUCLEOTIDE SEQUENCE [LARGE SCALE GENOMIC DNA]</scope>
    <source>
        <strain evidence="2">Lor287</strain>
    </source>
</reference>
<organism evidence="2 3">
    <name type="scientific">Platanthera zijinensis</name>
    <dbReference type="NCBI Taxonomy" id="2320716"/>
    <lineage>
        <taxon>Eukaryota</taxon>
        <taxon>Viridiplantae</taxon>
        <taxon>Streptophyta</taxon>
        <taxon>Embryophyta</taxon>
        <taxon>Tracheophyta</taxon>
        <taxon>Spermatophyta</taxon>
        <taxon>Magnoliopsida</taxon>
        <taxon>Liliopsida</taxon>
        <taxon>Asparagales</taxon>
        <taxon>Orchidaceae</taxon>
        <taxon>Orchidoideae</taxon>
        <taxon>Orchideae</taxon>
        <taxon>Orchidinae</taxon>
        <taxon>Platanthera</taxon>
    </lineage>
</organism>
<evidence type="ECO:0000313" key="2">
    <source>
        <dbReference type="EMBL" id="KAK8946742.1"/>
    </source>
</evidence>
<feature type="compositionally biased region" description="Polar residues" evidence="1">
    <location>
        <begin position="164"/>
        <end position="178"/>
    </location>
</feature>
<sequence length="251" mass="27164">MAAWNLLKRLAKEAASSSSIEPENNNEQDQITIARALLNYRSKERIAMANNSHSALFSKKFLQLPEKRPSFLQQAPPTGSKILPLLQPKSALRTDAIPTSLPTIIPSENRCWPSKIPTAGALCYVPVRHHGLPFHAVASPVTIRTAVPVFSAPPRLPPPAAPHSNHSTFTASPEAPPSSNFPAKELPYPAVVQEMSPEVPAVPAKEPNHAAVVSPGPAKDVSPNTMTSPWSRVPNDAHFSMLSNELEEIKI</sequence>
<dbReference type="Proteomes" id="UP001418222">
    <property type="component" value="Unassembled WGS sequence"/>
</dbReference>
<protein>
    <submittedName>
        <fullName evidence="2">Double-stranded RNA-binding protein 6</fullName>
    </submittedName>
</protein>
<accession>A0AAP0G9W2</accession>